<dbReference type="InterPro" id="IPR043502">
    <property type="entry name" value="DNA/RNA_pol_sf"/>
</dbReference>
<organism evidence="1">
    <name type="scientific">virus sp. ctxZT69</name>
    <dbReference type="NCBI Taxonomy" id="2826818"/>
    <lineage>
        <taxon>Viruses</taxon>
    </lineage>
</organism>
<accession>A0A8S5R7H9</accession>
<evidence type="ECO:0000313" key="1">
    <source>
        <dbReference type="EMBL" id="DAE27107.1"/>
    </source>
</evidence>
<proteinExistence type="predicted"/>
<dbReference type="EMBL" id="BK015828">
    <property type="protein sequence ID" value="DAE27107.1"/>
    <property type="molecule type" value="Genomic_DNA"/>
</dbReference>
<protein>
    <submittedName>
        <fullName evidence="1">DNA polymerase B</fullName>
    </submittedName>
</protein>
<reference evidence="1" key="1">
    <citation type="journal article" date="2021" name="Proc. Natl. Acad. Sci. U.S.A.">
        <title>A Catalog of Tens of Thousands of Viruses from Human Metagenomes Reveals Hidden Associations with Chronic Diseases.</title>
        <authorList>
            <person name="Tisza M.J."/>
            <person name="Buck C.B."/>
        </authorList>
    </citation>
    <scope>NUCLEOTIDE SEQUENCE</scope>
    <source>
        <strain evidence="1">CtxZT69</strain>
    </source>
</reference>
<sequence length="873" mass="99304">MRQSLGRWFSVDTETGIAWGLDWGQDLRDSAPEIVAKLDRFIFGTEKEAFEFYDAIVSKNPDLCYIPTVQEKQHQQIITYYARKYGIAREILPLSPVCKLGIPRFMCWAEYTAEQTKKALAGDLYQAFEPVGSGCAAFDDSVAFVNFFSDILTKSRSENCIVSFQNLGFDENVIYSNYYSVLKSLLDYEAEQRGGDLSVKYLPESTRTDKYITISFRAGKKKIGGGIRIIDTNNVIHGSLSKVGAKAARLYGEKVAKMGVGQAYDYLCTVQTAADLKPTESEKKYCMNDCMLAFFGYFDALQPFAHELTLMRKTSIDKLPFTLTQVSKYVADCKTIEKYLTRQREKITTKRAASLDDDFRKKLKRYTAAVMPEQETDFELIHKCAGGGCIVTPIGVDGIEWYDVHTFDYSSLYPAKALDSFYPCGEIKRCTADYFSAIWGMCEKRRQYYDKYGFRSDDPNAGFGDNGGFFSVRFEGARLRDRKNLLPYVPAWKVEELSERNMQYHNKIVSCDSGIFYFTHIDLLIFSMLYAVDDVQFIDGFSCKMGYLHPILRERFISASDIKIHAKAVNKKMGELLRGGYPEAFEIAETESIPISKAFSVDDNIFLCEKWYHGKKAMLNAQYGLLYQKPIHLERIGIDDVKQDNYKADSYPFTVGMFVAQWGRLANVLQLLHWDSLGYRILYAHTDSAKITGSGDISKGLADFNAGITSKVFYRDLDCFLSFEDIAPGVGKLEEEQEHRFEKFVAIGNMKCVGLLPGDDINLSLTLSGLSEQKTQKLLREEMERGKSFLQAVDKFLSPGVFYDVQYGLSATGKLSPNFRCFGRDLGFIKCCQVLEDTNYCVFPADSKTAKKNQETLKYYNIPNGWKQRRKQK</sequence>
<dbReference type="SUPFAM" id="SSF56672">
    <property type="entry name" value="DNA/RNA polymerases"/>
    <property type="match status" value="1"/>
</dbReference>
<name>A0A8S5R7H9_9VIRU</name>